<feature type="domain" description="GHMP kinase N-terminal" evidence="11">
    <location>
        <begin position="75"/>
        <end position="158"/>
    </location>
</feature>
<evidence type="ECO:0000259" key="12">
    <source>
        <dbReference type="Pfam" id="PF08544"/>
    </source>
</evidence>
<dbReference type="RefSeq" id="WP_165404173.1">
    <property type="nucleotide sequence ID" value="NZ_BMHA01000002.1"/>
</dbReference>
<keyword evidence="5" id="KW-0418">Kinase</keyword>
<dbReference type="PANTHER" id="PTHR10457:SF7">
    <property type="entry name" value="GALACTOKINASE-RELATED"/>
    <property type="match status" value="1"/>
</dbReference>
<proteinExistence type="inferred from homology"/>
<keyword evidence="4" id="KW-0547">Nucleotide-binding</keyword>
<evidence type="ECO:0000256" key="6">
    <source>
        <dbReference type="ARBA" id="ARBA00022840"/>
    </source>
</evidence>
<dbReference type="SUPFAM" id="SSF54211">
    <property type="entry name" value="Ribosomal protein S5 domain 2-like"/>
    <property type="match status" value="1"/>
</dbReference>
<feature type="domain" description="GHMP kinase C-terminal" evidence="12">
    <location>
        <begin position="257"/>
        <end position="335"/>
    </location>
</feature>
<dbReference type="InterPro" id="IPR014721">
    <property type="entry name" value="Ribsml_uS5_D2-typ_fold_subgr"/>
</dbReference>
<gene>
    <name evidence="14" type="primary">galK</name>
    <name evidence="14" type="ORF">GCM10011354_04460</name>
</gene>
<keyword evidence="2" id="KW-0808">Transferase</keyword>
<evidence type="ECO:0000313" key="15">
    <source>
        <dbReference type="Proteomes" id="UP000650511"/>
    </source>
</evidence>
<dbReference type="Proteomes" id="UP000650511">
    <property type="component" value="Unassembled WGS sequence"/>
</dbReference>
<dbReference type="InterPro" id="IPR019539">
    <property type="entry name" value="GalKase_N"/>
</dbReference>
<dbReference type="SUPFAM" id="SSF55060">
    <property type="entry name" value="GHMP Kinase, C-terminal domain"/>
    <property type="match status" value="1"/>
</dbReference>
<dbReference type="Pfam" id="PF00288">
    <property type="entry name" value="GHMP_kinases_N"/>
    <property type="match status" value="1"/>
</dbReference>
<evidence type="ECO:0000256" key="10">
    <source>
        <dbReference type="NCBIfam" id="TIGR00131"/>
    </source>
</evidence>
<dbReference type="InterPro" id="IPR036554">
    <property type="entry name" value="GHMP_kinase_C_sf"/>
</dbReference>
<dbReference type="Pfam" id="PF08544">
    <property type="entry name" value="GHMP_kinases_C"/>
    <property type="match status" value="1"/>
</dbReference>
<name>A0A8J3A7M4_9ACTN</name>
<dbReference type="InterPro" id="IPR006206">
    <property type="entry name" value="Mevalonate/galactokinase"/>
</dbReference>
<dbReference type="AlphaFoldDB" id="A0A8J3A7M4"/>
<dbReference type="InterPro" id="IPR006204">
    <property type="entry name" value="GHMP_kinase_N_dom"/>
</dbReference>
<keyword evidence="9" id="KW-0119">Carbohydrate metabolism</keyword>
<evidence type="ECO:0000259" key="13">
    <source>
        <dbReference type="Pfam" id="PF10509"/>
    </source>
</evidence>
<dbReference type="EMBL" id="BMHA01000002">
    <property type="protein sequence ID" value="GGI03524.1"/>
    <property type="molecule type" value="Genomic_DNA"/>
</dbReference>
<comment type="caution">
    <text evidence="14">The sequence shown here is derived from an EMBL/GenBank/DDBJ whole genome shotgun (WGS) entry which is preliminary data.</text>
</comment>
<dbReference type="PIRSF" id="PIRSF000530">
    <property type="entry name" value="Galactokinase"/>
    <property type="match status" value="1"/>
</dbReference>
<evidence type="ECO:0000256" key="3">
    <source>
        <dbReference type="ARBA" id="ARBA00022723"/>
    </source>
</evidence>
<keyword evidence="8" id="KW-0299">Galactose metabolism</keyword>
<dbReference type="PROSITE" id="PS00627">
    <property type="entry name" value="GHMP_KINASES_ATP"/>
    <property type="match status" value="1"/>
</dbReference>
<dbReference type="Gene3D" id="3.30.70.890">
    <property type="entry name" value="GHMP kinase, C-terminal domain"/>
    <property type="match status" value="1"/>
</dbReference>
<dbReference type="InterPro" id="IPR006203">
    <property type="entry name" value="GHMP_knse_ATP-bd_CS"/>
</dbReference>
<dbReference type="GO" id="GO:0004335">
    <property type="term" value="F:galactokinase activity"/>
    <property type="evidence" value="ECO:0007669"/>
    <property type="project" value="UniProtKB-UniRule"/>
</dbReference>
<dbReference type="NCBIfam" id="TIGR00131">
    <property type="entry name" value="gal_kin"/>
    <property type="match status" value="1"/>
</dbReference>
<dbReference type="Pfam" id="PF10509">
    <property type="entry name" value="GalKase_gal_bdg"/>
    <property type="match status" value="1"/>
</dbReference>
<dbReference type="GO" id="GO:0005829">
    <property type="term" value="C:cytosol"/>
    <property type="evidence" value="ECO:0007669"/>
    <property type="project" value="TreeGrafter"/>
</dbReference>
<evidence type="ECO:0000256" key="4">
    <source>
        <dbReference type="ARBA" id="ARBA00022741"/>
    </source>
</evidence>
<accession>A0A8J3A7M4</accession>
<evidence type="ECO:0000259" key="11">
    <source>
        <dbReference type="Pfam" id="PF00288"/>
    </source>
</evidence>
<evidence type="ECO:0000256" key="7">
    <source>
        <dbReference type="ARBA" id="ARBA00022842"/>
    </source>
</evidence>
<keyword evidence="6" id="KW-0067">ATP-binding</keyword>
<sequence>MPRFHAPGRANLIGEHTDHTDGLVLPVAIDRGVTLEVEIGGDAIELTSADAAGTVAVPADGSRAPQAGWGRFVAAVAGELDALGRPAVGMRGELRSDLPQGAGLSSSAALEVVLALGLCHAAGFELPPLELAALGRRAERRAVGVPSGIMDQAASVLGRADHAVLLDCGSLAYRHVPLPSDHVLLVADSGVRRQLETSGYAQRAEELAAALPVLAGRNPATVDVEDLDELLAGLPDVPARRLRHVVTENERVRQTEAALRDGRLEDLGLLFAAGHASLRDDYEVTIPELDRLVQLARGGGATAARMTGGGFGGAIVALVREDRVAAVEAAIRDGYGAEYPQHALRLHRCRVADGARRLSD</sequence>
<dbReference type="GO" id="GO:0006012">
    <property type="term" value="P:galactose metabolic process"/>
    <property type="evidence" value="ECO:0007669"/>
    <property type="project" value="UniProtKB-UniRule"/>
</dbReference>
<dbReference type="PRINTS" id="PR00959">
    <property type="entry name" value="MEVGALKINASE"/>
</dbReference>
<dbReference type="InterPro" id="IPR013750">
    <property type="entry name" value="GHMP_kinase_C_dom"/>
</dbReference>
<reference evidence="14" key="1">
    <citation type="journal article" date="2014" name="Int. J. Syst. Evol. Microbiol.">
        <title>Complete genome sequence of Corynebacterium casei LMG S-19264T (=DSM 44701T), isolated from a smear-ripened cheese.</title>
        <authorList>
            <consortium name="US DOE Joint Genome Institute (JGI-PGF)"/>
            <person name="Walter F."/>
            <person name="Albersmeier A."/>
            <person name="Kalinowski J."/>
            <person name="Ruckert C."/>
        </authorList>
    </citation>
    <scope>NUCLEOTIDE SEQUENCE</scope>
    <source>
        <strain evidence="14">CGMCC 1.14988</strain>
    </source>
</reference>
<dbReference type="GO" id="GO:0005524">
    <property type="term" value="F:ATP binding"/>
    <property type="evidence" value="ECO:0007669"/>
    <property type="project" value="UniProtKB-UniRule"/>
</dbReference>
<organism evidence="14 15">
    <name type="scientific">Egicoccus halophilus</name>
    <dbReference type="NCBI Taxonomy" id="1670830"/>
    <lineage>
        <taxon>Bacteria</taxon>
        <taxon>Bacillati</taxon>
        <taxon>Actinomycetota</taxon>
        <taxon>Nitriliruptoria</taxon>
        <taxon>Egicoccales</taxon>
        <taxon>Egicoccaceae</taxon>
        <taxon>Egicoccus</taxon>
    </lineage>
</organism>
<evidence type="ECO:0000256" key="9">
    <source>
        <dbReference type="ARBA" id="ARBA00023277"/>
    </source>
</evidence>
<protein>
    <recommendedName>
        <fullName evidence="10">Galactokinase</fullName>
        <ecNumber evidence="10">2.7.1.6</ecNumber>
    </recommendedName>
</protein>
<dbReference type="InterPro" id="IPR020568">
    <property type="entry name" value="Ribosomal_Su5_D2-typ_SF"/>
</dbReference>
<evidence type="ECO:0000256" key="5">
    <source>
        <dbReference type="ARBA" id="ARBA00022777"/>
    </source>
</evidence>
<evidence type="ECO:0000256" key="1">
    <source>
        <dbReference type="ARBA" id="ARBA00006566"/>
    </source>
</evidence>
<keyword evidence="3" id="KW-0479">Metal-binding</keyword>
<reference evidence="14" key="2">
    <citation type="submission" date="2020-09" db="EMBL/GenBank/DDBJ databases">
        <authorList>
            <person name="Sun Q."/>
            <person name="Zhou Y."/>
        </authorList>
    </citation>
    <scope>NUCLEOTIDE SEQUENCE</scope>
    <source>
        <strain evidence="14">CGMCC 1.14988</strain>
    </source>
</reference>
<dbReference type="InterPro" id="IPR000705">
    <property type="entry name" value="Galactokinase"/>
</dbReference>
<evidence type="ECO:0000256" key="8">
    <source>
        <dbReference type="ARBA" id="ARBA00023144"/>
    </source>
</evidence>
<evidence type="ECO:0000313" key="14">
    <source>
        <dbReference type="EMBL" id="GGI03524.1"/>
    </source>
</evidence>
<evidence type="ECO:0000256" key="2">
    <source>
        <dbReference type="ARBA" id="ARBA00022679"/>
    </source>
</evidence>
<dbReference type="FunFam" id="3.30.70.890:FF:000001">
    <property type="entry name" value="Galactokinase"/>
    <property type="match status" value="1"/>
</dbReference>
<dbReference type="PRINTS" id="PR00473">
    <property type="entry name" value="GALCTOKINASE"/>
</dbReference>
<feature type="domain" description="Galactokinase N-terminal" evidence="13">
    <location>
        <begin position="4"/>
        <end position="35"/>
    </location>
</feature>
<dbReference type="GO" id="GO:0046872">
    <property type="term" value="F:metal ion binding"/>
    <property type="evidence" value="ECO:0007669"/>
    <property type="project" value="UniProtKB-KW"/>
</dbReference>
<dbReference type="Gene3D" id="3.30.230.10">
    <property type="match status" value="1"/>
</dbReference>
<dbReference type="EC" id="2.7.1.6" evidence="10"/>
<keyword evidence="15" id="KW-1185">Reference proteome</keyword>
<keyword evidence="7" id="KW-0460">Magnesium</keyword>
<dbReference type="PANTHER" id="PTHR10457">
    <property type="entry name" value="MEVALONATE KINASE/GALACTOKINASE"/>
    <property type="match status" value="1"/>
</dbReference>
<comment type="similarity">
    <text evidence="1">Belongs to the GHMP kinase family. GalK subfamily.</text>
</comment>